<dbReference type="InterPro" id="IPR036389">
    <property type="entry name" value="RNase_III_sf"/>
</dbReference>
<dbReference type="InterPro" id="IPR000999">
    <property type="entry name" value="RNase_III_dom"/>
</dbReference>
<dbReference type="Gene3D" id="3.30.160.20">
    <property type="match status" value="1"/>
</dbReference>
<dbReference type="PROSITE" id="PS50137">
    <property type="entry name" value="DS_RBD"/>
    <property type="match status" value="1"/>
</dbReference>
<feature type="domain" description="RNase III" evidence="8">
    <location>
        <begin position="31"/>
        <end position="175"/>
    </location>
</feature>
<accession>A0A6C0BM32</accession>
<dbReference type="HAMAP" id="MF_00104">
    <property type="entry name" value="RNase_III"/>
    <property type="match status" value="1"/>
</dbReference>
<dbReference type="SMART" id="SM00535">
    <property type="entry name" value="RIBOc"/>
    <property type="match status" value="1"/>
</dbReference>
<dbReference type="Pfam" id="PF00035">
    <property type="entry name" value="dsrm"/>
    <property type="match status" value="1"/>
</dbReference>
<dbReference type="GO" id="GO:0003725">
    <property type="term" value="F:double-stranded RNA binding"/>
    <property type="evidence" value="ECO:0007669"/>
    <property type="project" value="TreeGrafter"/>
</dbReference>
<dbReference type="InterPro" id="IPR014720">
    <property type="entry name" value="dsRBD_dom"/>
</dbReference>
<feature type="domain" description="DRBM" evidence="7">
    <location>
        <begin position="212"/>
        <end position="284"/>
    </location>
</feature>
<dbReference type="GO" id="GO:0010468">
    <property type="term" value="P:regulation of gene expression"/>
    <property type="evidence" value="ECO:0007669"/>
    <property type="project" value="TreeGrafter"/>
</dbReference>
<dbReference type="GO" id="GO:0005634">
    <property type="term" value="C:nucleus"/>
    <property type="evidence" value="ECO:0007669"/>
    <property type="project" value="TreeGrafter"/>
</dbReference>
<evidence type="ECO:0000259" key="8">
    <source>
        <dbReference type="PROSITE" id="PS50142"/>
    </source>
</evidence>
<dbReference type="CDD" id="cd00593">
    <property type="entry name" value="RIBOc"/>
    <property type="match status" value="1"/>
</dbReference>
<dbReference type="SMART" id="SM00358">
    <property type="entry name" value="DSRM"/>
    <property type="match status" value="1"/>
</dbReference>
<keyword evidence="4" id="KW-0378">Hydrolase</keyword>
<dbReference type="AlphaFoldDB" id="A0A6C0BM32"/>
<feature type="region of interest" description="Disordered" evidence="6">
    <location>
        <begin position="282"/>
        <end position="336"/>
    </location>
</feature>
<sequence>MTEIYSNDNNTEKRVLCIYNPSNHLVTAQHLIDIFKFCGLNYQPQNLSIFQLGLTHKSYVVITNPEIEYEHLDHCVELQPSSNERLEFEGDSIIGTVVATYLFHRYGKQQEGFLTKLKTKLVRTNMLAKYSLYLGLDKHLLISKHVEDMCNGRTNERILEDTCEAFVGALFEDAYRNDMTRYGFAMQLCSDFVIRLIEDTTDFRPLISVNDNYKDLLLQLYHKTWSGIHPVYHEISVTGPTNHRIYTMGVNHPVTGQLIGQGTDRKKIVAEQTASKEALTYLEKNPPAVSADNRRSMTPTSIGWGQHRQASPMPSPTSYLSPTSTSLSPPSSPLEI</sequence>
<keyword evidence="2" id="KW-0540">Nuclease</keyword>
<dbReference type="SUPFAM" id="SSF69065">
    <property type="entry name" value="RNase III domain-like"/>
    <property type="match status" value="1"/>
</dbReference>
<dbReference type="SUPFAM" id="SSF54768">
    <property type="entry name" value="dsRNA-binding domain-like"/>
    <property type="match status" value="1"/>
</dbReference>
<dbReference type="PANTHER" id="PTHR11207:SF0">
    <property type="entry name" value="RIBONUCLEASE 3"/>
    <property type="match status" value="1"/>
</dbReference>
<evidence type="ECO:0000256" key="2">
    <source>
        <dbReference type="ARBA" id="ARBA00022722"/>
    </source>
</evidence>
<feature type="compositionally biased region" description="Low complexity" evidence="6">
    <location>
        <begin position="316"/>
        <end position="336"/>
    </location>
</feature>
<evidence type="ECO:0000256" key="1">
    <source>
        <dbReference type="ARBA" id="ARBA00010183"/>
    </source>
</evidence>
<dbReference type="GO" id="GO:0004525">
    <property type="term" value="F:ribonuclease III activity"/>
    <property type="evidence" value="ECO:0007669"/>
    <property type="project" value="InterPro"/>
</dbReference>
<evidence type="ECO:0000313" key="9">
    <source>
        <dbReference type="EMBL" id="QHS92353.1"/>
    </source>
</evidence>
<organism evidence="9">
    <name type="scientific">viral metagenome</name>
    <dbReference type="NCBI Taxonomy" id="1070528"/>
    <lineage>
        <taxon>unclassified sequences</taxon>
        <taxon>metagenomes</taxon>
        <taxon>organismal metagenomes</taxon>
    </lineage>
</organism>
<evidence type="ECO:0000256" key="5">
    <source>
        <dbReference type="ARBA" id="ARBA00022884"/>
    </source>
</evidence>
<evidence type="ECO:0008006" key="10">
    <source>
        <dbReference type="Google" id="ProtNLM"/>
    </source>
</evidence>
<evidence type="ECO:0000256" key="6">
    <source>
        <dbReference type="SAM" id="MobiDB-lite"/>
    </source>
</evidence>
<protein>
    <recommendedName>
        <fullName evidence="10">RNase III domain-containing protein</fullName>
    </recommendedName>
</protein>
<evidence type="ECO:0000259" key="7">
    <source>
        <dbReference type="PROSITE" id="PS50137"/>
    </source>
</evidence>
<proteinExistence type="inferred from homology"/>
<keyword evidence="5" id="KW-0694">RNA-binding</keyword>
<reference evidence="9" key="1">
    <citation type="journal article" date="2020" name="Nature">
        <title>Giant virus diversity and host interactions through global metagenomics.</title>
        <authorList>
            <person name="Schulz F."/>
            <person name="Roux S."/>
            <person name="Paez-Espino D."/>
            <person name="Jungbluth S."/>
            <person name="Walsh D.A."/>
            <person name="Denef V.J."/>
            <person name="McMahon K.D."/>
            <person name="Konstantinidis K.T."/>
            <person name="Eloe-Fadrosh E.A."/>
            <person name="Kyrpides N.C."/>
            <person name="Woyke T."/>
        </authorList>
    </citation>
    <scope>NUCLEOTIDE SEQUENCE</scope>
    <source>
        <strain evidence="9">GVMAG-M-3300014204-73</strain>
    </source>
</reference>
<name>A0A6C0BM32_9ZZZZ</name>
<keyword evidence="3" id="KW-0255">Endonuclease</keyword>
<dbReference type="PANTHER" id="PTHR11207">
    <property type="entry name" value="RIBONUCLEASE III"/>
    <property type="match status" value="1"/>
</dbReference>
<dbReference type="PROSITE" id="PS50142">
    <property type="entry name" value="RNASE_3_2"/>
    <property type="match status" value="1"/>
</dbReference>
<dbReference type="Pfam" id="PF00636">
    <property type="entry name" value="Ribonuclease_3"/>
    <property type="match status" value="1"/>
</dbReference>
<dbReference type="InterPro" id="IPR011907">
    <property type="entry name" value="RNase_III"/>
</dbReference>
<comment type="similarity">
    <text evidence="1">Belongs to the ribonuclease III family.</text>
</comment>
<dbReference type="CDD" id="cd10845">
    <property type="entry name" value="DSRM_RNAse_III_family"/>
    <property type="match status" value="1"/>
</dbReference>
<dbReference type="GO" id="GO:0006364">
    <property type="term" value="P:rRNA processing"/>
    <property type="evidence" value="ECO:0007669"/>
    <property type="project" value="InterPro"/>
</dbReference>
<dbReference type="EMBL" id="MN739178">
    <property type="protein sequence ID" value="QHS92353.1"/>
    <property type="molecule type" value="Genomic_DNA"/>
</dbReference>
<evidence type="ECO:0000256" key="4">
    <source>
        <dbReference type="ARBA" id="ARBA00022801"/>
    </source>
</evidence>
<evidence type="ECO:0000256" key="3">
    <source>
        <dbReference type="ARBA" id="ARBA00022759"/>
    </source>
</evidence>
<dbReference type="Gene3D" id="1.10.1520.10">
    <property type="entry name" value="Ribonuclease III domain"/>
    <property type="match status" value="1"/>
</dbReference>